<dbReference type="Proteomes" id="UP000054217">
    <property type="component" value="Unassembled WGS sequence"/>
</dbReference>
<keyword evidence="2" id="KW-1185">Reference proteome</keyword>
<evidence type="ECO:0000313" key="2">
    <source>
        <dbReference type="Proteomes" id="UP000054217"/>
    </source>
</evidence>
<gene>
    <name evidence="1" type="ORF">M404DRAFT_1007461</name>
</gene>
<reference evidence="2" key="2">
    <citation type="submission" date="2015-01" db="EMBL/GenBank/DDBJ databases">
        <title>Evolutionary Origins and Diversification of the Mycorrhizal Mutualists.</title>
        <authorList>
            <consortium name="DOE Joint Genome Institute"/>
            <consortium name="Mycorrhizal Genomics Consortium"/>
            <person name="Kohler A."/>
            <person name="Kuo A."/>
            <person name="Nagy L.G."/>
            <person name="Floudas D."/>
            <person name="Copeland A."/>
            <person name="Barry K.W."/>
            <person name="Cichocki N."/>
            <person name="Veneault-Fourrey C."/>
            <person name="LaButti K."/>
            <person name="Lindquist E.A."/>
            <person name="Lipzen A."/>
            <person name="Lundell T."/>
            <person name="Morin E."/>
            <person name="Murat C."/>
            <person name="Riley R."/>
            <person name="Ohm R."/>
            <person name="Sun H."/>
            <person name="Tunlid A."/>
            <person name="Henrissat B."/>
            <person name="Grigoriev I.V."/>
            <person name="Hibbett D.S."/>
            <person name="Martin F."/>
        </authorList>
    </citation>
    <scope>NUCLEOTIDE SEQUENCE [LARGE SCALE GENOMIC DNA]</scope>
    <source>
        <strain evidence="2">Marx 270</strain>
    </source>
</reference>
<evidence type="ECO:0000313" key="1">
    <source>
        <dbReference type="EMBL" id="KIN95499.1"/>
    </source>
</evidence>
<dbReference type="EMBL" id="KN832066">
    <property type="protein sequence ID" value="KIN95499.1"/>
    <property type="molecule type" value="Genomic_DNA"/>
</dbReference>
<dbReference type="AlphaFoldDB" id="A0A0C3N377"/>
<protein>
    <submittedName>
        <fullName evidence="1">Uncharacterized protein</fullName>
    </submittedName>
</protein>
<organism evidence="1 2">
    <name type="scientific">Pisolithus tinctorius Marx 270</name>
    <dbReference type="NCBI Taxonomy" id="870435"/>
    <lineage>
        <taxon>Eukaryota</taxon>
        <taxon>Fungi</taxon>
        <taxon>Dikarya</taxon>
        <taxon>Basidiomycota</taxon>
        <taxon>Agaricomycotina</taxon>
        <taxon>Agaricomycetes</taxon>
        <taxon>Agaricomycetidae</taxon>
        <taxon>Boletales</taxon>
        <taxon>Sclerodermatineae</taxon>
        <taxon>Pisolithaceae</taxon>
        <taxon>Pisolithus</taxon>
    </lineage>
</organism>
<reference evidence="1 2" key="1">
    <citation type="submission" date="2014-04" db="EMBL/GenBank/DDBJ databases">
        <authorList>
            <consortium name="DOE Joint Genome Institute"/>
            <person name="Kuo A."/>
            <person name="Kohler A."/>
            <person name="Costa M.D."/>
            <person name="Nagy L.G."/>
            <person name="Floudas D."/>
            <person name="Copeland A."/>
            <person name="Barry K.W."/>
            <person name="Cichocki N."/>
            <person name="Veneault-Fourrey C."/>
            <person name="LaButti K."/>
            <person name="Lindquist E.A."/>
            <person name="Lipzen A."/>
            <person name="Lundell T."/>
            <person name="Morin E."/>
            <person name="Murat C."/>
            <person name="Sun H."/>
            <person name="Tunlid A."/>
            <person name="Henrissat B."/>
            <person name="Grigoriev I.V."/>
            <person name="Hibbett D.S."/>
            <person name="Martin F."/>
            <person name="Nordberg H.P."/>
            <person name="Cantor M.N."/>
            <person name="Hua S.X."/>
        </authorList>
    </citation>
    <scope>NUCLEOTIDE SEQUENCE [LARGE SCALE GENOMIC DNA]</scope>
    <source>
        <strain evidence="1 2">Marx 270</strain>
    </source>
</reference>
<dbReference type="InParanoid" id="A0A0C3N377"/>
<dbReference type="HOGENOM" id="CLU_2159434_0_0_1"/>
<sequence length="111" mass="12420">MQVASSHPLYPSKWPMALRVGQHSTSQVVGCEKRNEIHAPCKSTTNFTKPSINSLHLLDVSHGDQTNMFMTLMGYAWHYAGPLVSSAIRTHENPFDHAFAMRFAQSASINY</sequence>
<proteinExistence type="predicted"/>
<accession>A0A0C3N377</accession>
<name>A0A0C3N377_PISTI</name>